<proteinExistence type="predicted"/>
<feature type="transmembrane region" description="Helical" evidence="5">
    <location>
        <begin position="189"/>
        <end position="213"/>
    </location>
</feature>
<dbReference type="Gene3D" id="3.10.120.10">
    <property type="entry name" value="Cytochrome b5-like heme/steroid binding domain"/>
    <property type="match status" value="1"/>
</dbReference>
<evidence type="ECO:0000313" key="7">
    <source>
        <dbReference type="EMBL" id="ELR13319.1"/>
    </source>
</evidence>
<dbReference type="RefSeq" id="XP_004335332.1">
    <property type="nucleotide sequence ID" value="XM_004335284.1"/>
</dbReference>
<feature type="transmembrane region" description="Helical" evidence="5">
    <location>
        <begin position="156"/>
        <end position="177"/>
    </location>
</feature>
<organism evidence="7 8">
    <name type="scientific">Acanthamoeba castellanii (strain ATCC 30010 / Neff)</name>
    <dbReference type="NCBI Taxonomy" id="1257118"/>
    <lineage>
        <taxon>Eukaryota</taxon>
        <taxon>Amoebozoa</taxon>
        <taxon>Discosea</taxon>
        <taxon>Longamoebia</taxon>
        <taxon>Centramoebida</taxon>
        <taxon>Acanthamoebidae</taxon>
        <taxon>Acanthamoeba</taxon>
    </lineage>
</organism>
<feature type="transmembrane region" description="Helical" evidence="5">
    <location>
        <begin position="225"/>
        <end position="248"/>
    </location>
</feature>
<dbReference type="STRING" id="1257118.L8GKF0"/>
<dbReference type="EMBL" id="KB008093">
    <property type="protein sequence ID" value="ELR13319.1"/>
    <property type="molecule type" value="Genomic_DNA"/>
</dbReference>
<feature type="transmembrane region" description="Helical" evidence="5">
    <location>
        <begin position="326"/>
        <end position="345"/>
    </location>
</feature>
<evidence type="ECO:0000256" key="2">
    <source>
        <dbReference type="ARBA" id="ARBA00022692"/>
    </source>
</evidence>
<dbReference type="Pfam" id="PF01490">
    <property type="entry name" value="Aa_trans"/>
    <property type="match status" value="1"/>
</dbReference>
<name>L8GKF0_ACACF</name>
<dbReference type="VEuPathDB" id="AmoebaDB:ACA1_238740"/>
<gene>
    <name evidence="7" type="ORF">ACA1_238740</name>
</gene>
<reference evidence="7 8" key="1">
    <citation type="journal article" date="2013" name="Genome Biol.">
        <title>Genome of Acanthamoeba castellanii highlights extensive lateral gene transfer and early evolution of tyrosine kinase signaling.</title>
        <authorList>
            <person name="Clarke M."/>
            <person name="Lohan A.J."/>
            <person name="Liu B."/>
            <person name="Lagkouvardos I."/>
            <person name="Roy S."/>
            <person name="Zafar N."/>
            <person name="Bertelli C."/>
            <person name="Schilde C."/>
            <person name="Kianianmomeni A."/>
            <person name="Burglin T.R."/>
            <person name="Frech C."/>
            <person name="Turcotte B."/>
            <person name="Kopec K.O."/>
            <person name="Synnott J.M."/>
            <person name="Choo C."/>
            <person name="Paponov I."/>
            <person name="Finkler A."/>
            <person name="Soon Heng Tan C."/>
            <person name="Hutchins A.P."/>
            <person name="Weinmeier T."/>
            <person name="Rattei T."/>
            <person name="Chu J.S."/>
            <person name="Gimenez G."/>
            <person name="Irimia M."/>
            <person name="Rigden D.J."/>
            <person name="Fitzpatrick D.A."/>
            <person name="Lorenzo-Morales J."/>
            <person name="Bateman A."/>
            <person name="Chiu C.H."/>
            <person name="Tang P."/>
            <person name="Hegemann P."/>
            <person name="Fromm H."/>
            <person name="Raoult D."/>
            <person name="Greub G."/>
            <person name="Miranda-Saavedra D."/>
            <person name="Chen N."/>
            <person name="Nash P."/>
            <person name="Ginger M.L."/>
            <person name="Horn M."/>
            <person name="Schaap P."/>
            <person name="Caler L."/>
            <person name="Loftus B."/>
        </authorList>
    </citation>
    <scope>NUCLEOTIDE SEQUENCE [LARGE SCALE GENOMIC DNA]</scope>
    <source>
        <strain evidence="7 8">Neff</strain>
    </source>
</reference>
<dbReference type="KEGG" id="acan:ACA1_238740"/>
<dbReference type="InterPro" id="IPR036400">
    <property type="entry name" value="Cyt_B5-like_heme/steroid_sf"/>
</dbReference>
<evidence type="ECO:0000259" key="6">
    <source>
        <dbReference type="PROSITE" id="PS50255"/>
    </source>
</evidence>
<keyword evidence="8" id="KW-1185">Reference proteome</keyword>
<feature type="transmembrane region" description="Helical" evidence="5">
    <location>
        <begin position="131"/>
        <end position="149"/>
    </location>
</feature>
<dbReference type="PANTHER" id="PTHR22950:SF349">
    <property type="entry name" value="AMINO ACID TRANSPORTER TRANSMEMBRANE DOMAIN-CONTAINING PROTEIN"/>
    <property type="match status" value="1"/>
</dbReference>
<dbReference type="SUPFAM" id="SSF55856">
    <property type="entry name" value="Cytochrome b5-like heme/steroid binding domain"/>
    <property type="match status" value="1"/>
</dbReference>
<evidence type="ECO:0000313" key="8">
    <source>
        <dbReference type="Proteomes" id="UP000011083"/>
    </source>
</evidence>
<dbReference type="SMART" id="SM01117">
    <property type="entry name" value="Cyt-b5"/>
    <property type="match status" value="1"/>
</dbReference>
<keyword evidence="4 5" id="KW-0472">Membrane</keyword>
<feature type="transmembrane region" description="Helical" evidence="5">
    <location>
        <begin position="268"/>
        <end position="288"/>
    </location>
</feature>
<protein>
    <submittedName>
        <fullName evidence="7">Cytochrome b-like heme/steroid binding domain containing protein</fullName>
    </submittedName>
</protein>
<feature type="transmembrane region" description="Helical" evidence="5">
    <location>
        <begin position="300"/>
        <end position="320"/>
    </location>
</feature>
<dbReference type="Proteomes" id="UP000011083">
    <property type="component" value="Unassembled WGS sequence"/>
</dbReference>
<dbReference type="GO" id="GO:0005774">
    <property type="term" value="C:vacuolar membrane"/>
    <property type="evidence" value="ECO:0007669"/>
    <property type="project" value="TreeGrafter"/>
</dbReference>
<dbReference type="OMA" id="WNTILEY"/>
<dbReference type="GeneID" id="14913969"/>
<dbReference type="InterPro" id="IPR001199">
    <property type="entry name" value="Cyt_B5-like_heme/steroid-bd"/>
</dbReference>
<evidence type="ECO:0000256" key="3">
    <source>
        <dbReference type="ARBA" id="ARBA00022989"/>
    </source>
</evidence>
<feature type="transmembrane region" description="Helical" evidence="5">
    <location>
        <begin position="357"/>
        <end position="379"/>
    </location>
</feature>
<accession>L8GKF0</accession>
<feature type="transmembrane region" description="Helical" evidence="5">
    <location>
        <begin position="91"/>
        <end position="111"/>
    </location>
</feature>
<dbReference type="PROSITE" id="PS50255">
    <property type="entry name" value="CYTOCHROME_B5_2"/>
    <property type="match status" value="1"/>
</dbReference>
<dbReference type="GO" id="GO:0015179">
    <property type="term" value="F:L-amino acid transmembrane transporter activity"/>
    <property type="evidence" value="ECO:0007669"/>
    <property type="project" value="TreeGrafter"/>
</dbReference>
<comment type="subcellular location">
    <subcellularLocation>
        <location evidence="1">Membrane</location>
        <topology evidence="1">Multi-pass membrane protein</topology>
    </subcellularLocation>
</comment>
<sequence>MATASASNVLRLPGEGLATGLEQLEWAEVQKHNTRESSWLVINDQVYDITNFGRRHPGGKVIYHYAGQDATDSFRALHPDSALVMKYLKPLLIGQVFTQTGFCIGYTIFIARNIDSFMPSEIQNLHLLSEGVSIVSIGITVACVLPLCFVKKVKQLSVFSLIADVTLVVGMAIVLYYDDCSEVYNMEGINWSGLPIFFGLVTSSFEGIGLVVPVERTMNKDALRYPLLLDIVLCLVTLMLGSFGILGYLTYGNDTKDVITLNLPEDAALTYVVKLFPVTEIFDFVFLKKASENLFDVKGNFIRVVCCLFTATIAFFVPFFGLISGLIGALGSSFLAFILPVIFHLKLFHRTLSWWVIAKDVIILLFGSAALIVGTIFAVRDIINALI</sequence>
<dbReference type="InterPro" id="IPR013057">
    <property type="entry name" value="AA_transpt_TM"/>
</dbReference>
<dbReference type="PANTHER" id="PTHR22950">
    <property type="entry name" value="AMINO ACID TRANSPORTER"/>
    <property type="match status" value="1"/>
</dbReference>
<evidence type="ECO:0000256" key="4">
    <source>
        <dbReference type="ARBA" id="ARBA00023136"/>
    </source>
</evidence>
<keyword evidence="2 5" id="KW-0812">Transmembrane</keyword>
<evidence type="ECO:0000256" key="1">
    <source>
        <dbReference type="ARBA" id="ARBA00004141"/>
    </source>
</evidence>
<feature type="domain" description="Cytochrome b5 heme-binding" evidence="6">
    <location>
        <begin position="21"/>
        <end position="97"/>
    </location>
</feature>
<dbReference type="OrthoDB" id="1684102at2759"/>
<keyword evidence="3 5" id="KW-1133">Transmembrane helix</keyword>
<evidence type="ECO:0000256" key="5">
    <source>
        <dbReference type="SAM" id="Phobius"/>
    </source>
</evidence>
<dbReference type="AlphaFoldDB" id="L8GKF0"/>